<evidence type="ECO:0000256" key="1">
    <source>
        <dbReference type="ARBA" id="ARBA00009570"/>
    </source>
</evidence>
<evidence type="ECO:0000313" key="3">
    <source>
        <dbReference type="EMBL" id="GAA1747213.1"/>
    </source>
</evidence>
<dbReference type="InterPro" id="IPR000391">
    <property type="entry name" value="Rng_hydr_dOase-bsu"/>
</dbReference>
<dbReference type="SUPFAM" id="SSF54427">
    <property type="entry name" value="NTF2-like"/>
    <property type="match status" value="1"/>
</dbReference>
<protein>
    <submittedName>
        <fullName evidence="3">3-phenylpropionate/cinnamic acid dioxygenase subunit beta</fullName>
    </submittedName>
</protein>
<dbReference type="Gene3D" id="3.10.450.50">
    <property type="match status" value="1"/>
</dbReference>
<keyword evidence="3" id="KW-0223">Dioxygenase</keyword>
<evidence type="ECO:0000313" key="4">
    <source>
        <dbReference type="Proteomes" id="UP001500655"/>
    </source>
</evidence>
<evidence type="ECO:0000256" key="2">
    <source>
        <dbReference type="ARBA" id="ARBA00023002"/>
    </source>
</evidence>
<accession>A0ABN2K2S2</accession>
<dbReference type="InterPro" id="IPR032710">
    <property type="entry name" value="NTF2-like_dom_sf"/>
</dbReference>
<dbReference type="GO" id="GO:0051213">
    <property type="term" value="F:dioxygenase activity"/>
    <property type="evidence" value="ECO:0007669"/>
    <property type="project" value="UniProtKB-KW"/>
</dbReference>
<reference evidence="3 4" key="1">
    <citation type="journal article" date="2019" name="Int. J. Syst. Evol. Microbiol.">
        <title>The Global Catalogue of Microorganisms (GCM) 10K type strain sequencing project: providing services to taxonomists for standard genome sequencing and annotation.</title>
        <authorList>
            <consortium name="The Broad Institute Genomics Platform"/>
            <consortium name="The Broad Institute Genome Sequencing Center for Infectious Disease"/>
            <person name="Wu L."/>
            <person name="Ma J."/>
        </authorList>
    </citation>
    <scope>NUCLEOTIDE SEQUENCE [LARGE SCALE GENOMIC DNA]</scope>
    <source>
        <strain evidence="3 4">JCM 13249</strain>
    </source>
</reference>
<comment type="caution">
    <text evidence="3">The sequence shown here is derived from an EMBL/GenBank/DDBJ whole genome shotgun (WGS) entry which is preliminary data.</text>
</comment>
<keyword evidence="2" id="KW-0560">Oxidoreductase</keyword>
<dbReference type="PANTHER" id="PTHR41534">
    <property type="entry name" value="BLR3401 PROTEIN"/>
    <property type="match status" value="1"/>
</dbReference>
<organism evidence="3 4">
    <name type="scientific">Luedemannella helvata</name>
    <dbReference type="NCBI Taxonomy" id="349315"/>
    <lineage>
        <taxon>Bacteria</taxon>
        <taxon>Bacillati</taxon>
        <taxon>Actinomycetota</taxon>
        <taxon>Actinomycetes</taxon>
        <taxon>Micromonosporales</taxon>
        <taxon>Micromonosporaceae</taxon>
        <taxon>Luedemannella</taxon>
    </lineage>
</organism>
<name>A0ABN2K2S2_9ACTN</name>
<dbReference type="NCBIfam" id="NF007479">
    <property type="entry name" value="PRK10069.1"/>
    <property type="match status" value="1"/>
</dbReference>
<keyword evidence="4" id="KW-1185">Reference proteome</keyword>
<dbReference type="Proteomes" id="UP001500655">
    <property type="component" value="Unassembled WGS sequence"/>
</dbReference>
<proteinExistence type="inferred from homology"/>
<dbReference type="CDD" id="cd00667">
    <property type="entry name" value="ring_hydroxylating_dioxygenases_beta"/>
    <property type="match status" value="1"/>
</dbReference>
<dbReference type="PANTHER" id="PTHR41534:SF2">
    <property type="entry name" value="3-PHENYLPROPIONATE_CINNAMIC ACID DIOXYGENASE SUBUNIT BETA"/>
    <property type="match status" value="1"/>
</dbReference>
<gene>
    <name evidence="3" type="ORF">GCM10009681_17970</name>
</gene>
<dbReference type="EMBL" id="BAAALS010000007">
    <property type="protein sequence ID" value="GAA1747213.1"/>
    <property type="molecule type" value="Genomic_DNA"/>
</dbReference>
<sequence length="188" mass="21920">MYSKLYAKSAVMENEMRPLSTGSPEHVEVVDFLHLEAELLDDLREREWLSEMVSKDVVYQLPVRETVERARGRGFIPDTYHLNEDYGSLNAKVARNETSFAWAEDPPSRIRHFVTNVRVRRDETDADLLHVRSNVLVYRTRQDQTNPQILSGERADTLRREDGRLRLLRRVVLLDLTVIGTHNLALFF</sequence>
<comment type="similarity">
    <text evidence="1">Belongs to the bacterial ring-hydroxylating dioxygenase beta subunit family.</text>
</comment>
<dbReference type="Pfam" id="PF00866">
    <property type="entry name" value="Ring_hydroxyl_B"/>
    <property type="match status" value="1"/>
</dbReference>